<protein>
    <submittedName>
        <fullName evidence="3">Uncharacterized protein</fullName>
    </submittedName>
</protein>
<dbReference type="Proteomes" id="UP001205105">
    <property type="component" value="Unassembled WGS sequence"/>
</dbReference>
<name>A0AAD5DI57_9CHLO</name>
<evidence type="ECO:0000256" key="2">
    <source>
        <dbReference type="SAM" id="Phobius"/>
    </source>
</evidence>
<evidence type="ECO:0000313" key="3">
    <source>
        <dbReference type="EMBL" id="KAI7838487.1"/>
    </source>
</evidence>
<keyword evidence="2" id="KW-0472">Membrane</keyword>
<sequence length="346" mass="37504">MDDRAQAALQQLFESRGHLLSAVHLRLEAMDRTMDVLATDAQLLPGSRTAAAAGAGQPADSGTAAGQAAGQAAAELRRAHVRELWRASDQRVVEQKLSQLRDHGLKVVVKLFKERTKGKLAALRDTVADRLTEQDKEEMERRFSALFQTIGDVLHSLNQHLAGEAVLSGAAFEALLQRLDQSMQATAAYIREVEQVLGREGVPLTHSEFQRLLAGLDPNDASSAPAAGGLLGGAREDTQVLKEALARQQRPGGYEAVEVSDPARVKAGWRQQWNALLAAAQRSGQGWHATSMGLLEQLPAQCMQEQRAERTLVRAAHALVGVQAACIWAILLAAVHQAQVQKLRQE</sequence>
<evidence type="ECO:0000313" key="4">
    <source>
        <dbReference type="Proteomes" id="UP001205105"/>
    </source>
</evidence>
<evidence type="ECO:0000256" key="1">
    <source>
        <dbReference type="SAM" id="MobiDB-lite"/>
    </source>
</evidence>
<comment type="caution">
    <text evidence="3">The sequence shown here is derived from an EMBL/GenBank/DDBJ whole genome shotgun (WGS) entry which is preliminary data.</text>
</comment>
<accession>A0AAD5DI57</accession>
<proteinExistence type="predicted"/>
<keyword evidence="4" id="KW-1185">Reference proteome</keyword>
<reference evidence="3" key="1">
    <citation type="submission" date="2020-11" db="EMBL/GenBank/DDBJ databases">
        <title>Chlorella ohadii genome sequencing and assembly.</title>
        <authorList>
            <person name="Murik O."/>
            <person name="Treves H."/>
            <person name="Kedem I."/>
            <person name="Shotland Y."/>
            <person name="Kaplan A."/>
        </authorList>
    </citation>
    <scope>NUCLEOTIDE SEQUENCE</scope>
    <source>
        <strain evidence="3">1</strain>
    </source>
</reference>
<gene>
    <name evidence="3" type="ORF">COHA_007749</name>
</gene>
<dbReference type="EMBL" id="JADXDR010000125">
    <property type="protein sequence ID" value="KAI7838487.1"/>
    <property type="molecule type" value="Genomic_DNA"/>
</dbReference>
<dbReference type="AlphaFoldDB" id="A0AAD5DI57"/>
<keyword evidence="2" id="KW-1133">Transmembrane helix</keyword>
<feature type="region of interest" description="Disordered" evidence="1">
    <location>
        <begin position="52"/>
        <end position="71"/>
    </location>
</feature>
<organism evidence="3 4">
    <name type="scientific">Chlorella ohadii</name>
    <dbReference type="NCBI Taxonomy" id="2649997"/>
    <lineage>
        <taxon>Eukaryota</taxon>
        <taxon>Viridiplantae</taxon>
        <taxon>Chlorophyta</taxon>
        <taxon>core chlorophytes</taxon>
        <taxon>Trebouxiophyceae</taxon>
        <taxon>Chlorellales</taxon>
        <taxon>Chlorellaceae</taxon>
        <taxon>Chlorella clade</taxon>
        <taxon>Chlorella</taxon>
    </lineage>
</organism>
<keyword evidence="2" id="KW-0812">Transmembrane</keyword>
<feature type="transmembrane region" description="Helical" evidence="2">
    <location>
        <begin position="315"/>
        <end position="335"/>
    </location>
</feature>